<reference evidence="2 3" key="1">
    <citation type="submission" date="2020-03" db="EMBL/GenBank/DDBJ databases">
        <title>Assessment of the enzymatic potential of alkaline-tolerant lipase obtained from Bacillus luteus H11 (technogenic soil) for the bioremediation of saline soils contaminated with petroleum substances.</title>
        <authorList>
            <person name="Kalwasinska A."/>
        </authorList>
    </citation>
    <scope>NUCLEOTIDE SEQUENCE [LARGE SCALE GENOMIC DNA]</scope>
    <source>
        <strain evidence="2 3">H11</strain>
    </source>
</reference>
<name>A0A969PY90_9BACI</name>
<dbReference type="RefSeq" id="WP_168006603.1">
    <property type="nucleotide sequence ID" value="NZ_JAATHJ010000011.1"/>
</dbReference>
<evidence type="ECO:0000313" key="2">
    <source>
        <dbReference type="EMBL" id="NJP37772.1"/>
    </source>
</evidence>
<gene>
    <name evidence="2" type="ORF">HCN83_09260</name>
</gene>
<proteinExistence type="predicted"/>
<keyword evidence="3" id="KW-1185">Reference proteome</keyword>
<dbReference type="InterPro" id="IPR000182">
    <property type="entry name" value="GNAT_dom"/>
</dbReference>
<dbReference type="GO" id="GO:0008999">
    <property type="term" value="F:protein-N-terminal-alanine acetyltransferase activity"/>
    <property type="evidence" value="ECO:0007669"/>
    <property type="project" value="TreeGrafter"/>
</dbReference>
<dbReference type="GO" id="GO:1990189">
    <property type="term" value="F:protein N-terminal-serine acetyltransferase activity"/>
    <property type="evidence" value="ECO:0007669"/>
    <property type="project" value="TreeGrafter"/>
</dbReference>
<dbReference type="SUPFAM" id="SSF55729">
    <property type="entry name" value="Acyl-CoA N-acyltransferases (Nat)"/>
    <property type="match status" value="1"/>
</dbReference>
<dbReference type="PROSITE" id="PS51186">
    <property type="entry name" value="GNAT"/>
    <property type="match status" value="1"/>
</dbReference>
<feature type="domain" description="N-acetyltransferase" evidence="1">
    <location>
        <begin position="31"/>
        <end position="186"/>
    </location>
</feature>
<dbReference type="PANTHER" id="PTHR43441:SF3">
    <property type="entry name" value="ACETYLTRANSFERASE"/>
    <property type="match status" value="1"/>
</dbReference>
<evidence type="ECO:0000259" key="1">
    <source>
        <dbReference type="PROSITE" id="PS51186"/>
    </source>
</evidence>
<comment type="caution">
    <text evidence="2">The sequence shown here is derived from an EMBL/GenBank/DDBJ whole genome shotgun (WGS) entry which is preliminary data.</text>
</comment>
<protein>
    <submittedName>
        <fullName evidence="2">GNAT family N-acetyltransferase</fullName>
    </submittedName>
</protein>
<sequence>MEDILRTVPEQFETERLIIRMPMPGDGQAVWEAKQATRSSLAEWLPFIPLDDTVEETEAELRRAALRYLERSDFRLFLFRKGDGAYVGSSGLHRVDWTVPKVEIGYWVDARYSGEGYITEAVDGVARFAEREMGARRIEIRCDKKNDKSRAVAERLGFTLEGILRQDTRYERGGLRDTCIYAKVVTE</sequence>
<dbReference type="PANTHER" id="PTHR43441">
    <property type="entry name" value="RIBOSOMAL-PROTEIN-SERINE ACETYLTRANSFERASE"/>
    <property type="match status" value="1"/>
</dbReference>
<evidence type="ECO:0000313" key="3">
    <source>
        <dbReference type="Proteomes" id="UP000752012"/>
    </source>
</evidence>
<dbReference type="Gene3D" id="3.40.630.30">
    <property type="match status" value="1"/>
</dbReference>
<dbReference type="AlphaFoldDB" id="A0A969PY90"/>
<organism evidence="2 3">
    <name type="scientific">Alkalicoccus luteus</name>
    <dbReference type="NCBI Taxonomy" id="1237094"/>
    <lineage>
        <taxon>Bacteria</taxon>
        <taxon>Bacillati</taxon>
        <taxon>Bacillota</taxon>
        <taxon>Bacilli</taxon>
        <taxon>Bacillales</taxon>
        <taxon>Bacillaceae</taxon>
        <taxon>Alkalicoccus</taxon>
    </lineage>
</organism>
<accession>A0A969PY90</accession>
<dbReference type="Pfam" id="PF13302">
    <property type="entry name" value="Acetyltransf_3"/>
    <property type="match status" value="1"/>
</dbReference>
<dbReference type="InterPro" id="IPR016181">
    <property type="entry name" value="Acyl_CoA_acyltransferase"/>
</dbReference>
<dbReference type="InterPro" id="IPR051908">
    <property type="entry name" value="Ribosomal_N-acetyltransferase"/>
</dbReference>
<dbReference type="GO" id="GO:0005737">
    <property type="term" value="C:cytoplasm"/>
    <property type="evidence" value="ECO:0007669"/>
    <property type="project" value="TreeGrafter"/>
</dbReference>
<dbReference type="EMBL" id="JAATHJ010000011">
    <property type="protein sequence ID" value="NJP37772.1"/>
    <property type="molecule type" value="Genomic_DNA"/>
</dbReference>
<dbReference type="Proteomes" id="UP000752012">
    <property type="component" value="Unassembled WGS sequence"/>
</dbReference>